<evidence type="ECO:0000256" key="13">
    <source>
        <dbReference type="PIRSR" id="PIRSR603542-2"/>
    </source>
</evidence>
<evidence type="ECO:0000313" key="16">
    <source>
        <dbReference type="EMBL" id="VEA73158.1"/>
    </source>
</evidence>
<dbReference type="SUPFAM" id="SSF56214">
    <property type="entry name" value="4'-phosphopantetheinyl transferase"/>
    <property type="match status" value="1"/>
</dbReference>
<feature type="domain" description="4'-phosphopantetheinyl transferase" evidence="14">
    <location>
        <begin position="130"/>
        <end position="202"/>
    </location>
</feature>
<evidence type="ECO:0000256" key="9">
    <source>
        <dbReference type="ARBA" id="ARBA00031996"/>
    </source>
</evidence>
<dbReference type="UniPathway" id="UPA00017"/>
<dbReference type="GO" id="GO:0009239">
    <property type="term" value="P:enterobactin biosynthetic process"/>
    <property type="evidence" value="ECO:0007669"/>
    <property type="project" value="UniProtKB-UniPathway"/>
</dbReference>
<dbReference type="InterPro" id="IPR003542">
    <property type="entry name" value="Enbac_synth_compD-like"/>
</dbReference>
<evidence type="ECO:0000313" key="17">
    <source>
        <dbReference type="Proteomes" id="UP000271603"/>
    </source>
</evidence>
<organism evidence="16 17">
    <name type="scientific">Serratia rubidaea</name>
    <name type="common">Serratia marinorubra</name>
    <dbReference type="NCBI Taxonomy" id="61652"/>
    <lineage>
        <taxon>Bacteria</taxon>
        <taxon>Pseudomonadati</taxon>
        <taxon>Pseudomonadota</taxon>
        <taxon>Gammaproteobacteria</taxon>
        <taxon>Enterobacterales</taxon>
        <taxon>Yersiniaceae</taxon>
        <taxon>Serratia</taxon>
    </lineage>
</organism>
<dbReference type="Pfam" id="PF01648">
    <property type="entry name" value="ACPS"/>
    <property type="match status" value="1"/>
</dbReference>
<comment type="subunit">
    <text evidence="4">EntB, EntD, EntE, and EntF form a multienzyme complex called enterobactin synthase.</text>
</comment>
<evidence type="ECO:0000256" key="10">
    <source>
        <dbReference type="ARBA" id="ARBA00049176"/>
    </source>
</evidence>
<proteinExistence type="inferred from homology"/>
<gene>
    <name evidence="16" type="ORF">NCTC9419_04782</name>
</gene>
<feature type="binding site" evidence="13">
    <location>
        <position position="135"/>
    </location>
    <ligand>
        <name>Mg(2+)</name>
        <dbReference type="ChEBI" id="CHEBI:18420"/>
    </ligand>
</feature>
<feature type="binding site" evidence="12">
    <location>
        <position position="133"/>
    </location>
    <ligand>
        <name>CoA</name>
        <dbReference type="ChEBI" id="CHEBI:57287"/>
    </ligand>
</feature>
<evidence type="ECO:0000256" key="1">
    <source>
        <dbReference type="ARBA" id="ARBA00003937"/>
    </source>
</evidence>
<dbReference type="EMBL" id="LR134155">
    <property type="protein sequence ID" value="VEA73158.1"/>
    <property type="molecule type" value="Genomic_DNA"/>
</dbReference>
<evidence type="ECO:0000259" key="14">
    <source>
        <dbReference type="Pfam" id="PF01648"/>
    </source>
</evidence>
<feature type="binding site" evidence="12">
    <location>
        <position position="75"/>
    </location>
    <ligand>
        <name>CoA</name>
        <dbReference type="ChEBI" id="CHEBI:57287"/>
    </ligand>
</feature>
<comment type="catalytic activity">
    <reaction evidence="11">
        <text>apo-[peptidyl-carrier protein] + CoA = holo-[peptidyl-carrier protein] + adenosine 3',5'-bisphosphate + H(+)</text>
        <dbReference type="Rhea" id="RHEA:46228"/>
        <dbReference type="Rhea" id="RHEA-COMP:11479"/>
        <dbReference type="Rhea" id="RHEA-COMP:11480"/>
        <dbReference type="ChEBI" id="CHEBI:15378"/>
        <dbReference type="ChEBI" id="CHEBI:29999"/>
        <dbReference type="ChEBI" id="CHEBI:57287"/>
        <dbReference type="ChEBI" id="CHEBI:58343"/>
        <dbReference type="ChEBI" id="CHEBI:64479"/>
    </reaction>
</comment>
<comment type="similarity">
    <text evidence="3">Belongs to the P-Pant transferase superfamily. EntD family.</text>
</comment>
<evidence type="ECO:0000259" key="15">
    <source>
        <dbReference type="Pfam" id="PF17837"/>
    </source>
</evidence>
<dbReference type="GO" id="GO:0008897">
    <property type="term" value="F:holo-[acyl-carrier-protein] synthase activity"/>
    <property type="evidence" value="ECO:0007669"/>
    <property type="project" value="InterPro"/>
</dbReference>
<dbReference type="GO" id="GO:0009366">
    <property type="term" value="C:enterobactin synthetase complex"/>
    <property type="evidence" value="ECO:0007669"/>
    <property type="project" value="InterPro"/>
</dbReference>
<dbReference type="GO" id="GO:0000287">
    <property type="term" value="F:magnesium ion binding"/>
    <property type="evidence" value="ECO:0007669"/>
    <property type="project" value="InterPro"/>
</dbReference>
<feature type="binding site" evidence="12">
    <location>
        <position position="67"/>
    </location>
    <ligand>
        <name>CoA</name>
        <dbReference type="ChEBI" id="CHEBI:57287"/>
    </ligand>
</feature>
<evidence type="ECO:0000256" key="3">
    <source>
        <dbReference type="ARBA" id="ARBA00008342"/>
    </source>
</evidence>
<comment type="function">
    <text evidence="1">Involved in the biosynthesis of the siderophore enterobactin (enterochelin), which is a macrocyclic trimeric lactone of N-(2,3-dihydroxybenzoyl)-serine. The serine trilactone serves as a scaffolding for the three catechol functionalities that provide hexadentate coordination for the tightly ligated iron(2+) atoms. Plays an essential role in the assembly of the enterobactin by catalyzing the transfer of the 4'-phosphopantetheine (Ppant) moiety from coenzyme A to the apo-domains of both EntB (ArCP domain) and EntF (PCP domain) to yield their holo-forms which make them competent for the activation of 2,3-dihydroxybenzoate (DHB) and L-serine, respectively.</text>
</comment>
<dbReference type="Proteomes" id="UP000271603">
    <property type="component" value="Chromosome"/>
</dbReference>
<reference evidence="16 17" key="1">
    <citation type="submission" date="2018-12" db="EMBL/GenBank/DDBJ databases">
        <authorList>
            <consortium name="Pathogen Informatics"/>
        </authorList>
    </citation>
    <scope>NUCLEOTIDE SEQUENCE [LARGE SCALE GENOMIC DNA]</scope>
    <source>
        <strain evidence="16 17">NCTC9419</strain>
    </source>
</reference>
<evidence type="ECO:0000256" key="5">
    <source>
        <dbReference type="ARBA" id="ARBA00019087"/>
    </source>
</evidence>
<dbReference type="Gene3D" id="3.90.470.20">
    <property type="entry name" value="4'-phosphopantetheinyl transferase domain"/>
    <property type="match status" value="1"/>
</dbReference>
<dbReference type="InterPro" id="IPR041354">
    <property type="entry name" value="4PPT_N"/>
</dbReference>
<keyword evidence="13" id="KW-0460">Magnesium</keyword>
<dbReference type="PRINTS" id="PR01399">
    <property type="entry name" value="ENTSNTHTASED"/>
</dbReference>
<evidence type="ECO:0000256" key="8">
    <source>
        <dbReference type="ARBA" id="ARBA00029894"/>
    </source>
</evidence>
<evidence type="ECO:0000256" key="6">
    <source>
        <dbReference type="ARBA" id="ARBA00022679"/>
    </source>
</evidence>
<comment type="cofactor">
    <cofactor evidence="13">
        <name>Mg(2+)</name>
        <dbReference type="ChEBI" id="CHEBI:18420"/>
    </cofactor>
</comment>
<keyword evidence="7" id="KW-0259">Enterobactin biosynthesis</keyword>
<dbReference type="InterPro" id="IPR008278">
    <property type="entry name" value="4-PPantetheinyl_Trfase_dom"/>
</dbReference>
<keyword evidence="13" id="KW-0479">Metal-binding</keyword>
<evidence type="ECO:0000256" key="11">
    <source>
        <dbReference type="ARBA" id="ARBA00049191"/>
    </source>
</evidence>
<feature type="domain" description="4'-phosphopantetheinyl transferase N-terminal" evidence="15">
    <location>
        <begin position="63"/>
        <end position="121"/>
    </location>
</feature>
<protein>
    <recommendedName>
        <fullName evidence="5">Enterobactin synthase component D</fullName>
    </recommendedName>
    <alternativeName>
        <fullName evidence="8">4'-phosphopantetheinyl transferase EntD</fullName>
    </alternativeName>
    <alternativeName>
        <fullName evidence="9">Enterochelin synthase D</fullName>
    </alternativeName>
</protein>
<dbReference type="PANTHER" id="PTHR38096">
    <property type="entry name" value="ENTEROBACTIN SYNTHASE COMPONENT D"/>
    <property type="match status" value="1"/>
</dbReference>
<dbReference type="AlphaFoldDB" id="A0A447QT26"/>
<feature type="binding site" evidence="12">
    <location>
        <begin position="111"/>
        <end position="112"/>
    </location>
    <ligand>
        <name>CoA</name>
        <dbReference type="ChEBI" id="CHEBI:57287"/>
    </ligand>
</feature>
<evidence type="ECO:0000256" key="2">
    <source>
        <dbReference type="ARBA" id="ARBA00004993"/>
    </source>
</evidence>
<comment type="pathway">
    <text evidence="2">Siderophore biosynthesis; enterobactin biosynthesis.</text>
</comment>
<evidence type="ECO:0000256" key="12">
    <source>
        <dbReference type="PIRSR" id="PIRSR603542-1"/>
    </source>
</evidence>
<feature type="binding site" evidence="12">
    <location>
        <position position="181"/>
    </location>
    <ligand>
        <name>CoA</name>
        <dbReference type="ChEBI" id="CHEBI:57287"/>
    </ligand>
</feature>
<keyword evidence="6 16" id="KW-0808">Transferase</keyword>
<dbReference type="Pfam" id="PF17837">
    <property type="entry name" value="4PPT_N"/>
    <property type="match status" value="1"/>
</dbReference>
<sequence length="245" mass="27795">MTHRFFAARGAHRPTLCFPWCEEGYIAALPTITYCRLTFDAAYYHDRQFTRYRIPLPTWLSGMPTARKADYLAGRYCARRALMCLGAHVTDVGVHLGRVPRWPEGFIGSISHSAKRAIALATNDARIRHLGVDTERHQPEAMREIAEMLASHAEAQYIARLPLAREWMLTLLFSAKESLFKALYPALQRDFDFMAAELAALAPAERRFTLRLTVTLSAHFKAGDCFDGYFSEDGDHLTTLVVVRQ</sequence>
<evidence type="ECO:0000256" key="7">
    <source>
        <dbReference type="ARBA" id="ARBA00023191"/>
    </source>
</evidence>
<dbReference type="GO" id="GO:0005886">
    <property type="term" value="C:plasma membrane"/>
    <property type="evidence" value="ECO:0007669"/>
    <property type="project" value="TreeGrafter"/>
</dbReference>
<dbReference type="PANTHER" id="PTHR38096:SF1">
    <property type="entry name" value="ENTEROBACTIN SYNTHASE COMPONENT D"/>
    <property type="match status" value="1"/>
</dbReference>
<dbReference type="RefSeq" id="WP_128144582.1">
    <property type="nucleotide sequence ID" value="NZ_JACYQC010000001.1"/>
</dbReference>
<dbReference type="InterPro" id="IPR037143">
    <property type="entry name" value="4-PPantetheinyl_Trfase_dom_sf"/>
</dbReference>
<comment type="catalytic activity">
    <reaction evidence="10">
        <text>apo-[aryl-carrier protein] + CoA = holo-[aryl-carrier protein] + adenosine 3',5'-bisphosphate + H(+)</text>
        <dbReference type="Rhea" id="RHEA:48404"/>
        <dbReference type="Rhea" id="RHEA-COMP:15903"/>
        <dbReference type="Rhea" id="RHEA-COMP:17557"/>
        <dbReference type="ChEBI" id="CHEBI:15378"/>
        <dbReference type="ChEBI" id="CHEBI:29999"/>
        <dbReference type="ChEBI" id="CHEBI:57287"/>
        <dbReference type="ChEBI" id="CHEBI:58343"/>
        <dbReference type="ChEBI" id="CHEBI:64479"/>
    </reaction>
</comment>
<name>A0A447QT26_SERRU</name>
<dbReference type="STRING" id="61652.AXX16_3278"/>
<accession>A0A447QT26</accession>
<feature type="binding site" evidence="12">
    <location>
        <position position="177"/>
    </location>
    <ligand>
        <name>CoA</name>
        <dbReference type="ChEBI" id="CHEBI:57287"/>
    </ligand>
</feature>
<feature type="binding site" evidence="13">
    <location>
        <position position="133"/>
    </location>
    <ligand>
        <name>Mg(2+)</name>
        <dbReference type="ChEBI" id="CHEBI:18420"/>
    </ligand>
</feature>
<evidence type="ECO:0000256" key="4">
    <source>
        <dbReference type="ARBA" id="ARBA00011503"/>
    </source>
</evidence>